<feature type="compositionally biased region" description="Acidic residues" evidence="1">
    <location>
        <begin position="722"/>
        <end position="735"/>
    </location>
</feature>
<comment type="caution">
    <text evidence="2">The sequence shown here is derived from an EMBL/GenBank/DDBJ whole genome shotgun (WGS) entry which is preliminary data.</text>
</comment>
<name>A0ABU2KZM4_9ACTN</name>
<gene>
    <name evidence="2" type="ORF">RM446_21515</name>
</gene>
<feature type="compositionally biased region" description="Gly residues" evidence="1">
    <location>
        <begin position="348"/>
        <end position="360"/>
    </location>
</feature>
<dbReference type="EMBL" id="JAVREK010000028">
    <property type="protein sequence ID" value="MDT0304707.1"/>
    <property type="molecule type" value="Genomic_DNA"/>
</dbReference>
<feature type="region of interest" description="Disordered" evidence="1">
    <location>
        <begin position="455"/>
        <end position="980"/>
    </location>
</feature>
<evidence type="ECO:0000313" key="3">
    <source>
        <dbReference type="Proteomes" id="UP001183226"/>
    </source>
</evidence>
<feature type="compositionally biased region" description="Gly residues" evidence="1">
    <location>
        <begin position="455"/>
        <end position="469"/>
    </location>
</feature>
<organism evidence="2 3">
    <name type="scientific">Streptomonospora wellingtoniae</name>
    <dbReference type="NCBI Taxonomy" id="3075544"/>
    <lineage>
        <taxon>Bacteria</taxon>
        <taxon>Bacillati</taxon>
        <taxon>Actinomycetota</taxon>
        <taxon>Actinomycetes</taxon>
        <taxon>Streptosporangiales</taxon>
        <taxon>Nocardiopsidaceae</taxon>
        <taxon>Streptomonospora</taxon>
    </lineage>
</organism>
<feature type="compositionally biased region" description="Gly residues" evidence="1">
    <location>
        <begin position="551"/>
        <end position="563"/>
    </location>
</feature>
<accession>A0ABU2KZM4</accession>
<feature type="region of interest" description="Disordered" evidence="1">
    <location>
        <begin position="338"/>
        <end position="361"/>
    </location>
</feature>
<feature type="compositionally biased region" description="Polar residues" evidence="1">
    <location>
        <begin position="777"/>
        <end position="795"/>
    </location>
</feature>
<feature type="compositionally biased region" description="Basic and acidic residues" evidence="1">
    <location>
        <begin position="966"/>
        <end position="980"/>
    </location>
</feature>
<feature type="compositionally biased region" description="Gly residues" evidence="1">
    <location>
        <begin position="482"/>
        <end position="497"/>
    </location>
</feature>
<reference evidence="3" key="1">
    <citation type="submission" date="2023-07" db="EMBL/GenBank/DDBJ databases">
        <title>30 novel species of actinomycetes from the DSMZ collection.</title>
        <authorList>
            <person name="Nouioui I."/>
        </authorList>
    </citation>
    <scope>NUCLEOTIDE SEQUENCE [LARGE SCALE GENOMIC DNA]</scope>
    <source>
        <strain evidence="3">DSM 45055</strain>
    </source>
</reference>
<proteinExistence type="predicted"/>
<dbReference type="Proteomes" id="UP001183226">
    <property type="component" value="Unassembled WGS sequence"/>
</dbReference>
<feature type="compositionally biased region" description="Gly residues" evidence="1">
    <location>
        <begin position="875"/>
        <end position="884"/>
    </location>
</feature>
<feature type="region of interest" description="Disordered" evidence="1">
    <location>
        <begin position="267"/>
        <end position="290"/>
    </location>
</feature>
<dbReference type="RefSeq" id="WP_311547211.1">
    <property type="nucleotide sequence ID" value="NZ_JAVREK010000028.1"/>
</dbReference>
<keyword evidence="3" id="KW-1185">Reference proteome</keyword>
<sequence>MPREVSEIMNIFADKGAKVGTKHHDLMPDKGSLLDPHWLIDGKYYPPSNVEIGKDPKDDFDIWWQYNKWDDPVWTGYTWSYGPDSGTHTAGYKWNEKVWDDLEPKFRDGLKRLTDVALDRGTWSTSYEKGTLTTIAREVNNLEMDLRDFVTGPDGKGGIWHQFEKINLSEEGGFKGTAAGAFGNRIFELAKRLEDMYEKLNKIDAPLSKIPDQLKKDLSNFEEKVNDWYYDPNTKAYNILYDWYYTVSAGSETWNESRGQFQAVIRPDGGTGIISDQDEQDDSKGSGPTTMAIKHELNRRWEEKFSDVYDFANALLASMDDVYTKAYEDLRTFEAPVGKQLPPYQTSGGAGGGGGGGGGLDIPDDLFEDVFPDDMFDDVFPDDMFDDVFPDGMFDDMFPDGMFDDMFPDGMFDDMFPDGMFDFDDIFPEDMFDGLNGPGGGGMDGPGGNYGDIYSGPGGGGMDGPGGNYGDSTPPPIPEGYSGPGGGGVNGPGGNYGNYGNYGDSTPPPMPEGYSGPGSGGLNDPGVDNPGGNYGNGGQESFIPPPPTGYSGPGGGGINGSGPGSSRNRRVLETDPETGLPINPDTGEPFPVDPETGQPYNPETGLPVLTDPDTGEVMPIDPVTGEAYHPDTGLPISMDPETGGFQSLNPLTGDPIGSEGGLPDLETDPETGLPINPDTGEPFPVDPETGLPYAPDTGLPVFTDGEGGIKPIDPETGYPEGYDPETDSPETDVPETEQSRIPPPNYSDYPDFPDYSEGTGGIDPPPTYSSPEFPDYSNGSNQGQGPQTSDRSSLFSGPPPDSASGPGTTDGSRVSGPGNGGMRTPGAEQGASGTGGGTGAGGSGGNGGGGPAGSQMQGQSGGMGNGMMPPMMPPGGMGGMGGGQQNDQRQRSTWLSEDERVWGTAANRSSPVLGRPAPGADNKRSSQRNEFTDAGGERTRTGTSAEDAPRGGGRKRKPGVGNRGGRRQEQTRGGDGERDG</sequence>
<protein>
    <submittedName>
        <fullName evidence="2">Uncharacterized protein</fullName>
    </submittedName>
</protein>
<evidence type="ECO:0000313" key="2">
    <source>
        <dbReference type="EMBL" id="MDT0304707.1"/>
    </source>
</evidence>
<feature type="compositionally biased region" description="Gly residues" evidence="1">
    <location>
        <begin position="832"/>
        <end position="852"/>
    </location>
</feature>
<evidence type="ECO:0000256" key="1">
    <source>
        <dbReference type="SAM" id="MobiDB-lite"/>
    </source>
</evidence>